<organism evidence="5 6">
    <name type="scientific">Luteolibacter rhizosphaerae</name>
    <dbReference type="NCBI Taxonomy" id="2989719"/>
    <lineage>
        <taxon>Bacteria</taxon>
        <taxon>Pseudomonadati</taxon>
        <taxon>Verrucomicrobiota</taxon>
        <taxon>Verrucomicrobiia</taxon>
        <taxon>Verrucomicrobiales</taxon>
        <taxon>Verrucomicrobiaceae</taxon>
        <taxon>Luteolibacter</taxon>
    </lineage>
</organism>
<proteinExistence type="inferred from homology"/>
<feature type="binding site" evidence="3">
    <location>
        <begin position="85"/>
        <end position="86"/>
    </location>
    <ligand>
        <name>phosphate</name>
        <dbReference type="ChEBI" id="CHEBI:43474"/>
    </ligand>
</feature>
<comment type="similarity">
    <text evidence="3">Belongs to the PNP/MTAP phosphorylase family. MTAP subfamily.</text>
</comment>
<feature type="site" description="Important for substrate specificity" evidence="3">
    <location>
        <position position="221"/>
    </location>
</feature>
<dbReference type="InterPro" id="IPR010044">
    <property type="entry name" value="MTAP"/>
</dbReference>
<accession>A0ABT3FWS1</accession>
<evidence type="ECO:0000256" key="1">
    <source>
        <dbReference type="ARBA" id="ARBA00022676"/>
    </source>
</evidence>
<evidence type="ECO:0000256" key="3">
    <source>
        <dbReference type="HAMAP-Rule" id="MF_01963"/>
    </source>
</evidence>
<dbReference type="CDD" id="cd09010">
    <property type="entry name" value="MTAP_SsMTAPII_like_MTIP"/>
    <property type="match status" value="1"/>
</dbReference>
<protein>
    <recommendedName>
        <fullName evidence="3">S-methyl-5'-thioadenosine phosphorylase</fullName>
        <ecNumber evidence="3">2.4.2.28</ecNumber>
    </recommendedName>
    <alternativeName>
        <fullName evidence="3">5'-methylthioadenosine phosphorylase</fullName>
        <shortName evidence="3">MTA phosphorylase</shortName>
        <shortName evidence="3">MTAP</shortName>
    </alternativeName>
</protein>
<dbReference type="GO" id="GO:0017061">
    <property type="term" value="F:S-methyl-5-thioadenosine phosphorylase activity"/>
    <property type="evidence" value="ECO:0007669"/>
    <property type="project" value="UniProtKB-EC"/>
</dbReference>
<evidence type="ECO:0000256" key="2">
    <source>
        <dbReference type="ARBA" id="ARBA00022679"/>
    </source>
</evidence>
<dbReference type="HAMAP" id="MF_01963">
    <property type="entry name" value="MTAP"/>
    <property type="match status" value="1"/>
</dbReference>
<dbReference type="PANTHER" id="PTHR42679:SF2">
    <property type="entry name" value="S-METHYL-5'-THIOADENOSINE PHOSPHORYLASE"/>
    <property type="match status" value="1"/>
</dbReference>
<dbReference type="NCBIfam" id="TIGR01694">
    <property type="entry name" value="MTAP"/>
    <property type="match status" value="1"/>
</dbReference>
<evidence type="ECO:0000259" key="4">
    <source>
        <dbReference type="Pfam" id="PF01048"/>
    </source>
</evidence>
<dbReference type="EC" id="2.4.2.28" evidence="3"/>
<dbReference type="InterPro" id="IPR000845">
    <property type="entry name" value="Nucleoside_phosphorylase_d"/>
</dbReference>
<feature type="domain" description="Nucleoside phosphorylase" evidence="4">
    <location>
        <begin position="3"/>
        <end position="243"/>
    </location>
</feature>
<feature type="binding site" evidence="3">
    <location>
        <position position="184"/>
    </location>
    <ligand>
        <name>substrate</name>
    </ligand>
</feature>
<feature type="site" description="Important for substrate specificity" evidence="3">
    <location>
        <position position="166"/>
    </location>
</feature>
<dbReference type="EMBL" id="JAPDDR010000001">
    <property type="protein sequence ID" value="MCW1912037.1"/>
    <property type="molecule type" value="Genomic_DNA"/>
</dbReference>
<comment type="subunit">
    <text evidence="3">Homohexamer. Dimer of a homotrimer.</text>
</comment>
<comment type="catalytic activity">
    <reaction evidence="3">
        <text>S-methyl-5'-thioadenosine + phosphate = 5-(methylsulfanyl)-alpha-D-ribose 1-phosphate + adenine</text>
        <dbReference type="Rhea" id="RHEA:11852"/>
        <dbReference type="ChEBI" id="CHEBI:16708"/>
        <dbReference type="ChEBI" id="CHEBI:17509"/>
        <dbReference type="ChEBI" id="CHEBI:43474"/>
        <dbReference type="ChEBI" id="CHEBI:58533"/>
        <dbReference type="EC" id="2.4.2.28"/>
    </reaction>
</comment>
<feature type="binding site" evidence="3">
    <location>
        <position position="185"/>
    </location>
    <ligand>
        <name>phosphate</name>
        <dbReference type="ChEBI" id="CHEBI:43474"/>
    </ligand>
</feature>
<feature type="binding site" evidence="3">
    <location>
        <begin position="52"/>
        <end position="53"/>
    </location>
    <ligand>
        <name>phosphate</name>
        <dbReference type="ChEBI" id="CHEBI:43474"/>
    </ligand>
</feature>
<feature type="binding site" evidence="3">
    <location>
        <begin position="208"/>
        <end position="210"/>
    </location>
    <ligand>
        <name>substrate</name>
    </ligand>
</feature>
<gene>
    <name evidence="3 5" type="primary">mtnP</name>
    <name evidence="5" type="ORF">OJ996_00520</name>
</gene>
<dbReference type="Pfam" id="PF01048">
    <property type="entry name" value="PNP_UDP_1"/>
    <property type="match status" value="1"/>
</dbReference>
<dbReference type="PANTHER" id="PTHR42679">
    <property type="entry name" value="S-METHYL-5'-THIOADENOSINE PHOSPHORYLASE"/>
    <property type="match status" value="1"/>
</dbReference>
<keyword evidence="3" id="KW-0660">Purine salvage</keyword>
<keyword evidence="2 3" id="KW-0808">Transferase</keyword>
<dbReference type="Proteomes" id="UP001165653">
    <property type="component" value="Unassembled WGS sequence"/>
</dbReference>
<evidence type="ECO:0000313" key="5">
    <source>
        <dbReference type="EMBL" id="MCW1912037.1"/>
    </source>
</evidence>
<name>A0ABT3FWS1_9BACT</name>
<keyword evidence="6" id="KW-1185">Reference proteome</keyword>
<sequence>MTPIGIIGGSGLYEIEGFEQTEERHIDTPFGPPSDALVGGTLAGRQVWFLPRHGRGHRLLPTEISHRANIWALRSLDVRFLICVTAVGSLKEEYHPRDIVLPDQYFDRTSRREHHTFFGNGIVGHVAFAEPVSEGLRRILYQAAQEEEARVHFGGTYVNMDGPAFSTRAESETNRKLGFDVIGMTNLPEAKLAREAEIALATLAMITDYDCWKTDEAPVTADAVIAHLHANVSMAKRIITRAIPQIPEHPEWPEHRSLDSAIMTPNNLWPAETREKLEPILQRFL</sequence>
<reference evidence="5" key="1">
    <citation type="submission" date="2022-10" db="EMBL/GenBank/DDBJ databases">
        <title>Luteolibacter sp. GHJ8, whole genome shotgun sequencing project.</title>
        <authorList>
            <person name="Zhao G."/>
            <person name="Shen L."/>
        </authorList>
    </citation>
    <scope>NUCLEOTIDE SEQUENCE</scope>
    <source>
        <strain evidence="5">GHJ8</strain>
    </source>
</reference>
<comment type="function">
    <text evidence="3">Catalyzes the reversible phosphorylation of S-methyl-5'-thioadenosine (MTA) to adenine and 5-methylthioribose-1-phosphate. Involved in the breakdown of MTA, a major by-product of polyamine biosynthesis. Responsible for the first step in the methionine salvage pathway after MTA has been generated from S-adenosylmethionine. Has broad substrate specificity with 6-aminopurine nucleosides as preferred substrates.</text>
</comment>
<dbReference type="RefSeq" id="WP_264510058.1">
    <property type="nucleotide sequence ID" value="NZ_JAPDDR010000001.1"/>
</dbReference>
<dbReference type="SUPFAM" id="SSF53167">
    <property type="entry name" value="Purine and uridine phosphorylases"/>
    <property type="match status" value="1"/>
</dbReference>
<dbReference type="Gene3D" id="3.40.50.1580">
    <property type="entry name" value="Nucleoside phosphorylase domain"/>
    <property type="match status" value="1"/>
</dbReference>
<feature type="binding site" evidence="3">
    <location>
        <position position="10"/>
    </location>
    <ligand>
        <name>phosphate</name>
        <dbReference type="ChEBI" id="CHEBI:43474"/>
    </ligand>
</feature>
<dbReference type="InterPro" id="IPR035994">
    <property type="entry name" value="Nucleoside_phosphorylase_sf"/>
</dbReference>
<comment type="caution">
    <text evidence="5">The sequence shown here is derived from an EMBL/GenBank/DDBJ whole genome shotgun (WGS) entry which is preliminary data.</text>
</comment>
<evidence type="ECO:0000313" key="6">
    <source>
        <dbReference type="Proteomes" id="UP001165653"/>
    </source>
</evidence>
<comment type="pathway">
    <text evidence="3">Amino-acid biosynthesis; L-methionine biosynthesis via salvage pathway; S-methyl-5-thio-alpha-D-ribose 1-phosphate from S-methyl-5'-thioadenosine (phosphorylase route): step 1/1.</text>
</comment>
<keyword evidence="1 3" id="KW-0328">Glycosyltransferase</keyword>